<feature type="compositionally biased region" description="Polar residues" evidence="1">
    <location>
        <begin position="199"/>
        <end position="210"/>
    </location>
</feature>
<keyword evidence="3" id="KW-1185">Reference proteome</keyword>
<protein>
    <submittedName>
        <fullName evidence="2">Uncharacterized protein</fullName>
    </submittedName>
</protein>
<dbReference type="PANTHER" id="PTHR33395:SF22">
    <property type="entry name" value="REVERSE TRANSCRIPTASE DOMAIN-CONTAINING PROTEIN"/>
    <property type="match status" value="1"/>
</dbReference>
<dbReference type="PANTHER" id="PTHR33395">
    <property type="entry name" value="TRANSCRIPTASE, PUTATIVE-RELATED-RELATED"/>
    <property type="match status" value="1"/>
</dbReference>
<dbReference type="GO" id="GO:0007508">
    <property type="term" value="P:larval heart development"/>
    <property type="evidence" value="ECO:0007669"/>
    <property type="project" value="TreeGrafter"/>
</dbReference>
<dbReference type="GO" id="GO:0061343">
    <property type="term" value="P:cell adhesion involved in heart morphogenesis"/>
    <property type="evidence" value="ECO:0007669"/>
    <property type="project" value="TreeGrafter"/>
</dbReference>
<accession>A0A8K1GUT2</accession>
<proteinExistence type="predicted"/>
<evidence type="ECO:0000256" key="1">
    <source>
        <dbReference type="SAM" id="MobiDB-lite"/>
    </source>
</evidence>
<dbReference type="EMBL" id="SWJQ01000023">
    <property type="protein sequence ID" value="TRZ25656.1"/>
    <property type="molecule type" value="Genomic_DNA"/>
</dbReference>
<feature type="region of interest" description="Disordered" evidence="1">
    <location>
        <begin position="199"/>
        <end position="222"/>
    </location>
</feature>
<evidence type="ECO:0000313" key="2">
    <source>
        <dbReference type="EMBL" id="TRZ25656.1"/>
    </source>
</evidence>
<gene>
    <name evidence="2" type="ORF">HGM15179_001467</name>
</gene>
<reference evidence="2" key="1">
    <citation type="submission" date="2019-04" db="EMBL/GenBank/DDBJ databases">
        <title>Genome assembly of Zosterops borbonicus 15179.</title>
        <authorList>
            <person name="Leroy T."/>
            <person name="Anselmetti Y."/>
            <person name="Tilak M.-K."/>
            <person name="Nabholz B."/>
        </authorList>
    </citation>
    <scope>NUCLEOTIDE SEQUENCE</scope>
    <source>
        <strain evidence="2">HGM_15179</strain>
        <tissue evidence="2">Muscle</tissue>
    </source>
</reference>
<evidence type="ECO:0000313" key="3">
    <source>
        <dbReference type="Proteomes" id="UP000796761"/>
    </source>
</evidence>
<sequence length="241" mass="27787">MLLSSWDTFNYPDISWYGSTASHKQPREFVERVDDSFLRQVISVCKRVDSLMNMIPANNKVLVGREKVREGLGSTDKETLEFRIQKKGNKAKSRITAWDFSRADFALFRDLLDWNKLPEEVVESQYSEVSKKCLDLALDYMLRFIDSDNVLLDETISFSVVASNRLRGKRHKLRHRKFHLNVRKNFYTVRLEQAAQRGSGVSFSGDSQNPLGCDPGQPAPGEPALAEQLHSMIYRDPFRHQ</sequence>
<dbReference type="Proteomes" id="UP000796761">
    <property type="component" value="Unassembled WGS sequence"/>
</dbReference>
<name>A0A8K1GUT2_9PASS</name>
<dbReference type="AlphaFoldDB" id="A0A8K1GUT2"/>
<comment type="caution">
    <text evidence="2">The sequence shown here is derived from an EMBL/GenBank/DDBJ whole genome shotgun (WGS) entry which is preliminary data.</text>
</comment>
<dbReference type="GO" id="GO:0031012">
    <property type="term" value="C:extracellular matrix"/>
    <property type="evidence" value="ECO:0007669"/>
    <property type="project" value="TreeGrafter"/>
</dbReference>
<organism evidence="2 3">
    <name type="scientific">Zosterops borbonicus</name>
    <dbReference type="NCBI Taxonomy" id="364589"/>
    <lineage>
        <taxon>Eukaryota</taxon>
        <taxon>Metazoa</taxon>
        <taxon>Chordata</taxon>
        <taxon>Craniata</taxon>
        <taxon>Vertebrata</taxon>
        <taxon>Euteleostomi</taxon>
        <taxon>Archelosauria</taxon>
        <taxon>Archosauria</taxon>
        <taxon>Dinosauria</taxon>
        <taxon>Saurischia</taxon>
        <taxon>Theropoda</taxon>
        <taxon>Coelurosauria</taxon>
        <taxon>Aves</taxon>
        <taxon>Neognathae</taxon>
        <taxon>Neoaves</taxon>
        <taxon>Telluraves</taxon>
        <taxon>Australaves</taxon>
        <taxon>Passeriformes</taxon>
        <taxon>Sylvioidea</taxon>
        <taxon>Zosteropidae</taxon>
        <taxon>Zosterops</taxon>
    </lineage>
</organism>